<evidence type="ECO:0000313" key="4">
    <source>
        <dbReference type="Proteomes" id="UP000271380"/>
    </source>
</evidence>
<dbReference type="PRINTS" id="PR00081">
    <property type="entry name" value="GDHRDH"/>
</dbReference>
<dbReference type="GO" id="GO:0016491">
    <property type="term" value="F:oxidoreductase activity"/>
    <property type="evidence" value="ECO:0007669"/>
    <property type="project" value="UniProtKB-KW"/>
</dbReference>
<accession>A0AB38VVQ4</accession>
<dbReference type="InterPro" id="IPR002347">
    <property type="entry name" value="SDR_fam"/>
</dbReference>
<dbReference type="NCBIfam" id="NF006073">
    <property type="entry name" value="PRK08219.1"/>
    <property type="match status" value="1"/>
</dbReference>
<evidence type="ECO:0000256" key="1">
    <source>
        <dbReference type="ARBA" id="ARBA00006484"/>
    </source>
</evidence>
<dbReference type="InterPro" id="IPR036291">
    <property type="entry name" value="NAD(P)-bd_dom_sf"/>
</dbReference>
<gene>
    <name evidence="3" type="primary">yueD</name>
    <name evidence="3" type="ORF">NCTC949_00787</name>
</gene>
<name>A0AB38VVQ4_9CORY</name>
<dbReference type="SUPFAM" id="SSF51735">
    <property type="entry name" value="NAD(P)-binding Rossmann-fold domains"/>
    <property type="match status" value="1"/>
</dbReference>
<dbReference type="PANTHER" id="PTHR44196">
    <property type="entry name" value="DEHYDROGENASE/REDUCTASE SDR FAMILY MEMBER 7B"/>
    <property type="match status" value="1"/>
</dbReference>
<dbReference type="AlphaFoldDB" id="A0AB38VVQ4"/>
<dbReference type="RefSeq" id="WP_126316532.1">
    <property type="nucleotide sequence ID" value="NZ_LR134377.1"/>
</dbReference>
<dbReference type="EC" id="1.1.1.-" evidence="3"/>
<evidence type="ECO:0000256" key="2">
    <source>
        <dbReference type="ARBA" id="ARBA00023002"/>
    </source>
</evidence>
<evidence type="ECO:0000313" key="3">
    <source>
        <dbReference type="EMBL" id="VEH05782.1"/>
    </source>
</evidence>
<dbReference type="Gene3D" id="3.40.50.720">
    <property type="entry name" value="NAD(P)-binding Rossmann-like Domain"/>
    <property type="match status" value="1"/>
</dbReference>
<dbReference type="Pfam" id="PF00106">
    <property type="entry name" value="adh_short"/>
    <property type="match status" value="1"/>
</dbReference>
<proteinExistence type="inferred from homology"/>
<comment type="similarity">
    <text evidence="1">Belongs to the short-chain dehydrogenases/reductases (SDR) family.</text>
</comment>
<dbReference type="Proteomes" id="UP000271380">
    <property type="component" value="Chromosome"/>
</dbReference>
<reference evidence="3 4" key="1">
    <citation type="submission" date="2018-12" db="EMBL/GenBank/DDBJ databases">
        <authorList>
            <consortium name="Pathogen Informatics"/>
        </authorList>
    </citation>
    <scope>NUCLEOTIDE SEQUENCE [LARGE SCALE GENOMIC DNA]</scope>
    <source>
        <strain evidence="3 4">NCTC949</strain>
    </source>
</reference>
<protein>
    <submittedName>
        <fullName evidence="3">Short chain dehydrogenase</fullName>
        <ecNumber evidence="3">1.1.1.-</ecNumber>
    </submittedName>
</protein>
<dbReference type="InterPro" id="IPR020904">
    <property type="entry name" value="Sc_DH/Rdtase_CS"/>
</dbReference>
<keyword evidence="2 3" id="KW-0560">Oxidoreductase</keyword>
<dbReference type="GO" id="GO:0016020">
    <property type="term" value="C:membrane"/>
    <property type="evidence" value="ECO:0007669"/>
    <property type="project" value="TreeGrafter"/>
</dbReference>
<sequence>MPRVLITGSSRGVGHALLSELISRDYEIIAHYCHQVPLEHPRVTHWQADFSNDAQPITPPDIDQLDALIHCAGVAQLGTIADARREVWHKHLAVNVLSPMELTAALLPALRNASGQVIYINSGAGQHTNPHWGAYSASKFAAKTFMDTLRQEEPSLRVTSIYPGRIDTDMQREIISQEGKTYDGSRFLRPETVAKAIIYALESPADAHIPDITIRPRG</sequence>
<dbReference type="PANTHER" id="PTHR44196:SF1">
    <property type="entry name" value="DEHYDROGENASE_REDUCTASE SDR FAMILY MEMBER 7B"/>
    <property type="match status" value="1"/>
</dbReference>
<dbReference type="PROSITE" id="PS00061">
    <property type="entry name" value="ADH_SHORT"/>
    <property type="match status" value="1"/>
</dbReference>
<dbReference type="EMBL" id="LR134377">
    <property type="protein sequence ID" value="VEH05782.1"/>
    <property type="molecule type" value="Genomic_DNA"/>
</dbReference>
<organism evidence="3 4">
    <name type="scientific">Corynebacterium kutscheri</name>
    <dbReference type="NCBI Taxonomy" id="35755"/>
    <lineage>
        <taxon>Bacteria</taxon>
        <taxon>Bacillati</taxon>
        <taxon>Actinomycetota</taxon>
        <taxon>Actinomycetes</taxon>
        <taxon>Mycobacteriales</taxon>
        <taxon>Corynebacteriaceae</taxon>
        <taxon>Corynebacterium</taxon>
    </lineage>
</organism>